<keyword evidence="1" id="KW-0812">Transmembrane</keyword>
<feature type="transmembrane region" description="Helical" evidence="1">
    <location>
        <begin position="7"/>
        <end position="26"/>
    </location>
</feature>
<keyword evidence="1" id="KW-1133">Transmembrane helix</keyword>
<name>A0A3B0SPS2_9ZZZZ</name>
<proteinExistence type="predicted"/>
<evidence type="ECO:0000256" key="1">
    <source>
        <dbReference type="SAM" id="Phobius"/>
    </source>
</evidence>
<protein>
    <submittedName>
        <fullName evidence="2">Uncharacterized protein</fullName>
    </submittedName>
</protein>
<dbReference type="EMBL" id="UOEF01000352">
    <property type="protein sequence ID" value="VAW02569.1"/>
    <property type="molecule type" value="Genomic_DNA"/>
</dbReference>
<evidence type="ECO:0000313" key="2">
    <source>
        <dbReference type="EMBL" id="VAW02569.1"/>
    </source>
</evidence>
<dbReference type="AlphaFoldDB" id="A0A3B0SPS2"/>
<accession>A0A3B0SPS2</accession>
<reference evidence="2" key="1">
    <citation type="submission" date="2018-06" db="EMBL/GenBank/DDBJ databases">
        <authorList>
            <person name="Zhirakovskaya E."/>
        </authorList>
    </citation>
    <scope>NUCLEOTIDE SEQUENCE</scope>
</reference>
<keyword evidence="1" id="KW-0472">Membrane</keyword>
<organism evidence="2">
    <name type="scientific">hydrothermal vent metagenome</name>
    <dbReference type="NCBI Taxonomy" id="652676"/>
    <lineage>
        <taxon>unclassified sequences</taxon>
        <taxon>metagenomes</taxon>
        <taxon>ecological metagenomes</taxon>
    </lineage>
</organism>
<sequence length="33" mass="3797">MPLLIENLLLLMLSFAIGLGIGWLIWGRDREEI</sequence>
<gene>
    <name evidence="2" type="ORF">MNBD_ALPHA04-2381</name>
</gene>